<evidence type="ECO:0000313" key="5">
    <source>
        <dbReference type="EMBL" id="RGU56731.1"/>
    </source>
</evidence>
<reference evidence="5 6" key="1">
    <citation type="submission" date="2018-08" db="EMBL/GenBank/DDBJ databases">
        <title>A genome reference for cultivated species of the human gut microbiota.</title>
        <authorList>
            <person name="Zou Y."/>
            <person name="Xue W."/>
            <person name="Luo G."/>
        </authorList>
    </citation>
    <scope>NUCLEOTIDE SEQUENCE [LARGE SCALE GENOMIC DNA]</scope>
    <source>
        <strain evidence="5 6">AF16-14</strain>
    </source>
</reference>
<accession>A0A412TT29</accession>
<dbReference type="InterPro" id="IPR050109">
    <property type="entry name" value="HTH-type_TetR-like_transc_reg"/>
</dbReference>
<dbReference type="EMBL" id="QRYC01000008">
    <property type="protein sequence ID" value="RGU56731.1"/>
    <property type="molecule type" value="Genomic_DNA"/>
</dbReference>
<dbReference type="Proteomes" id="UP000284243">
    <property type="component" value="Unassembled WGS sequence"/>
</dbReference>
<dbReference type="SUPFAM" id="SSF46689">
    <property type="entry name" value="Homeodomain-like"/>
    <property type="match status" value="1"/>
</dbReference>
<dbReference type="SUPFAM" id="SSF48498">
    <property type="entry name" value="Tetracyclin repressor-like, C-terminal domain"/>
    <property type="match status" value="1"/>
</dbReference>
<dbReference type="GO" id="GO:0003677">
    <property type="term" value="F:DNA binding"/>
    <property type="evidence" value="ECO:0007669"/>
    <property type="project" value="UniProtKB-UniRule"/>
</dbReference>
<name>A0A412TT29_9BACT</name>
<comment type="caution">
    <text evidence="5">The sequence shown here is derived from an EMBL/GenBank/DDBJ whole genome shotgun (WGS) entry which is preliminary data.</text>
</comment>
<organism evidence="5 6">
    <name type="scientific">Odoribacter splanchnicus</name>
    <dbReference type="NCBI Taxonomy" id="28118"/>
    <lineage>
        <taxon>Bacteria</taxon>
        <taxon>Pseudomonadati</taxon>
        <taxon>Bacteroidota</taxon>
        <taxon>Bacteroidia</taxon>
        <taxon>Bacteroidales</taxon>
        <taxon>Odoribacteraceae</taxon>
        <taxon>Odoribacter</taxon>
    </lineage>
</organism>
<gene>
    <name evidence="5" type="ORF">DWW57_07610</name>
</gene>
<keyword evidence="1 2" id="KW-0238">DNA-binding</keyword>
<evidence type="ECO:0000313" key="6">
    <source>
        <dbReference type="Proteomes" id="UP000284243"/>
    </source>
</evidence>
<dbReference type="RefSeq" id="WP_022159867.1">
    <property type="nucleotide sequence ID" value="NZ_CABJFF010000002.1"/>
</dbReference>
<keyword evidence="3" id="KW-0812">Transmembrane</keyword>
<dbReference type="AlphaFoldDB" id="A0A412TT29"/>
<dbReference type="PANTHER" id="PTHR30328:SF54">
    <property type="entry name" value="HTH-TYPE TRANSCRIPTIONAL REPRESSOR SCO4008"/>
    <property type="match status" value="1"/>
</dbReference>
<dbReference type="Pfam" id="PF00440">
    <property type="entry name" value="TetR_N"/>
    <property type="match status" value="1"/>
</dbReference>
<protein>
    <submittedName>
        <fullName evidence="5">TetR/AcrR family transcriptional regulator</fullName>
    </submittedName>
</protein>
<dbReference type="InterPro" id="IPR001647">
    <property type="entry name" value="HTH_TetR"/>
</dbReference>
<feature type="transmembrane region" description="Helical" evidence="3">
    <location>
        <begin position="159"/>
        <end position="181"/>
    </location>
</feature>
<evidence type="ECO:0000256" key="1">
    <source>
        <dbReference type="ARBA" id="ARBA00023125"/>
    </source>
</evidence>
<dbReference type="PRINTS" id="PR00455">
    <property type="entry name" value="HTHTETR"/>
</dbReference>
<dbReference type="InterPro" id="IPR009057">
    <property type="entry name" value="Homeodomain-like_sf"/>
</dbReference>
<dbReference type="InterPro" id="IPR036271">
    <property type="entry name" value="Tet_transcr_reg_TetR-rel_C_sf"/>
</dbReference>
<keyword evidence="3" id="KW-1133">Transmembrane helix</keyword>
<proteinExistence type="predicted"/>
<feature type="domain" description="HTH tetR-type" evidence="4">
    <location>
        <begin position="9"/>
        <end position="69"/>
    </location>
</feature>
<evidence type="ECO:0000256" key="2">
    <source>
        <dbReference type="PROSITE-ProRule" id="PRU00335"/>
    </source>
</evidence>
<evidence type="ECO:0000259" key="4">
    <source>
        <dbReference type="PROSITE" id="PS50977"/>
    </source>
</evidence>
<dbReference type="Gene3D" id="1.10.357.10">
    <property type="entry name" value="Tetracycline Repressor, domain 2"/>
    <property type="match status" value="1"/>
</dbReference>
<evidence type="ECO:0000256" key="3">
    <source>
        <dbReference type="SAM" id="Phobius"/>
    </source>
</evidence>
<sequence>MVKKETVKTDTESRILQAAEEEFLLKGLEGARTTAIAERAGVTHAMLHYYFRTKNMLFERIIEEKMRNAGNIMQAVFVLGDMPLMERVKRGVEQHFDFIAANPNLPRFVIQEIYSHPERHEIMRSQVLTITKDWLCDLQRHIDESAATKATEWIDARMLLLDIVSLNLFAFIGYPFVSLMFDGLVTDKKVFFEKRKAENVELIMRRLKKMEP</sequence>
<dbReference type="PANTHER" id="PTHR30328">
    <property type="entry name" value="TRANSCRIPTIONAL REPRESSOR"/>
    <property type="match status" value="1"/>
</dbReference>
<dbReference type="PROSITE" id="PS50977">
    <property type="entry name" value="HTH_TETR_2"/>
    <property type="match status" value="1"/>
</dbReference>
<feature type="DNA-binding region" description="H-T-H motif" evidence="2">
    <location>
        <begin position="32"/>
        <end position="51"/>
    </location>
</feature>
<keyword evidence="3" id="KW-0472">Membrane</keyword>